<gene>
    <name evidence="2" type="ORF">ISN44_As08g033340</name>
</gene>
<dbReference type="Pfam" id="PF00646">
    <property type="entry name" value="F-box"/>
    <property type="match status" value="1"/>
</dbReference>
<evidence type="ECO:0000259" key="1">
    <source>
        <dbReference type="PROSITE" id="PS50181"/>
    </source>
</evidence>
<dbReference type="PANTHER" id="PTHR31672:SF13">
    <property type="entry name" value="F-BOX PROTEIN CPR30-LIKE"/>
    <property type="match status" value="1"/>
</dbReference>
<dbReference type="InterPro" id="IPR001810">
    <property type="entry name" value="F-box_dom"/>
</dbReference>
<dbReference type="OrthoDB" id="1022060at2759"/>
<dbReference type="EMBL" id="JAEFBJ010000008">
    <property type="protein sequence ID" value="KAG7583831.1"/>
    <property type="molecule type" value="Genomic_DNA"/>
</dbReference>
<feature type="domain" description="F-box" evidence="1">
    <location>
        <begin position="1"/>
        <end position="54"/>
    </location>
</feature>
<reference evidence="2 3" key="1">
    <citation type="submission" date="2020-12" db="EMBL/GenBank/DDBJ databases">
        <title>Concerted genomic and epigenomic changes stabilize Arabidopsis allopolyploids.</title>
        <authorList>
            <person name="Chen Z."/>
        </authorList>
    </citation>
    <scope>NUCLEOTIDE SEQUENCE [LARGE SCALE GENOMIC DNA]</scope>
    <source>
        <strain evidence="2">As9502</strain>
        <tissue evidence="2">Leaf</tissue>
    </source>
</reference>
<dbReference type="InterPro" id="IPR006527">
    <property type="entry name" value="F-box-assoc_dom_typ1"/>
</dbReference>
<comment type="caution">
    <text evidence="2">The sequence shown here is derived from an EMBL/GenBank/DDBJ whole genome shotgun (WGS) entry which is preliminary data.</text>
</comment>
<dbReference type="SMART" id="SM00256">
    <property type="entry name" value="FBOX"/>
    <property type="match status" value="1"/>
</dbReference>
<dbReference type="InterPro" id="IPR017451">
    <property type="entry name" value="F-box-assoc_interact_dom"/>
</dbReference>
<name>A0A8T2BJ24_ARASU</name>
<evidence type="ECO:0000313" key="3">
    <source>
        <dbReference type="Proteomes" id="UP000694251"/>
    </source>
</evidence>
<dbReference type="PROSITE" id="PS50181">
    <property type="entry name" value="FBOX"/>
    <property type="match status" value="1"/>
</dbReference>
<accession>A0A8T2BJ24</accession>
<evidence type="ECO:0000313" key="2">
    <source>
        <dbReference type="EMBL" id="KAG7583831.1"/>
    </source>
</evidence>
<proteinExistence type="predicted"/>
<organism evidence="2 3">
    <name type="scientific">Arabidopsis suecica</name>
    <name type="common">Swedish thale-cress</name>
    <name type="synonym">Cardaminopsis suecica</name>
    <dbReference type="NCBI Taxonomy" id="45249"/>
    <lineage>
        <taxon>Eukaryota</taxon>
        <taxon>Viridiplantae</taxon>
        <taxon>Streptophyta</taxon>
        <taxon>Embryophyta</taxon>
        <taxon>Tracheophyta</taxon>
        <taxon>Spermatophyta</taxon>
        <taxon>Magnoliopsida</taxon>
        <taxon>eudicotyledons</taxon>
        <taxon>Gunneridae</taxon>
        <taxon>Pentapetalae</taxon>
        <taxon>rosids</taxon>
        <taxon>malvids</taxon>
        <taxon>Brassicales</taxon>
        <taxon>Brassicaceae</taxon>
        <taxon>Camelineae</taxon>
        <taxon>Arabidopsis</taxon>
    </lineage>
</organism>
<dbReference type="NCBIfam" id="TIGR01640">
    <property type="entry name" value="F_box_assoc_1"/>
    <property type="match status" value="1"/>
</dbReference>
<dbReference type="Proteomes" id="UP000694251">
    <property type="component" value="Chromosome 8"/>
</dbReference>
<sequence>MAHVQNLPWELIEEILSRVPPKSLVRFRTVSKQWNALFDDKTFMNHHKMTFRFILATESKIYSVSIHPMIVVRELPFGTPGLESLEIDNLVDSNELLLCDKNNGAVVWNPWLGQSSWIEPILKHSDHEPEPDDDDWVYVESVVSLNGTFYWVCSHDETVPLCYHIRKFDFSSGLFIRFCYLPCGRNHHDSEALVLGVFRVDRFSLLKQCMVTKKIEIWVTEKKINHEDGDDVVWINFMTFSSPNLPDLVETVTYTKPSYFIQDKRLVVCSCHNTGHARIYILGDNKLISKTRIDCVVDPWPLHCTFVPSLVPVPARCRKEALAEVQV</sequence>
<dbReference type="InterPro" id="IPR050796">
    <property type="entry name" value="SCF_F-box_component"/>
</dbReference>
<dbReference type="PANTHER" id="PTHR31672">
    <property type="entry name" value="BNACNNG10540D PROTEIN"/>
    <property type="match status" value="1"/>
</dbReference>
<dbReference type="CDD" id="cd22157">
    <property type="entry name" value="F-box_AtFBW1-like"/>
    <property type="match status" value="1"/>
</dbReference>
<protein>
    <submittedName>
        <fullName evidence="2">F-box associated domain type 1</fullName>
    </submittedName>
</protein>
<keyword evidence="3" id="KW-1185">Reference proteome</keyword>
<dbReference type="Pfam" id="PF07734">
    <property type="entry name" value="FBA_1"/>
    <property type="match status" value="2"/>
</dbReference>
<dbReference type="AlphaFoldDB" id="A0A8T2BJ24"/>